<dbReference type="InterPro" id="IPR043428">
    <property type="entry name" value="LivM-like"/>
</dbReference>
<dbReference type="Pfam" id="PF02653">
    <property type="entry name" value="BPD_transp_2"/>
    <property type="match status" value="1"/>
</dbReference>
<evidence type="ECO:0000313" key="8">
    <source>
        <dbReference type="EMBL" id="MFC3677355.1"/>
    </source>
</evidence>
<dbReference type="RefSeq" id="WP_379729147.1">
    <property type="nucleotide sequence ID" value="NZ_JBHRYJ010000004.1"/>
</dbReference>
<evidence type="ECO:0000256" key="2">
    <source>
        <dbReference type="ARBA" id="ARBA00022475"/>
    </source>
</evidence>
<feature type="transmembrane region" description="Helical" evidence="6">
    <location>
        <begin position="127"/>
        <end position="156"/>
    </location>
</feature>
<dbReference type="Pfam" id="PF11862">
    <property type="entry name" value="DUF3382"/>
    <property type="match status" value="1"/>
</dbReference>
<evidence type="ECO:0000256" key="6">
    <source>
        <dbReference type="SAM" id="Phobius"/>
    </source>
</evidence>
<dbReference type="PANTHER" id="PTHR30482">
    <property type="entry name" value="HIGH-AFFINITY BRANCHED-CHAIN AMINO ACID TRANSPORT SYSTEM PERMEASE"/>
    <property type="match status" value="1"/>
</dbReference>
<dbReference type="InterPro" id="IPR001851">
    <property type="entry name" value="ABC_transp_permease"/>
</dbReference>
<feature type="transmembrane region" description="Helical" evidence="6">
    <location>
        <begin position="168"/>
        <end position="195"/>
    </location>
</feature>
<dbReference type="EMBL" id="JBHRYJ010000004">
    <property type="protein sequence ID" value="MFC3677355.1"/>
    <property type="molecule type" value="Genomic_DNA"/>
</dbReference>
<feature type="transmembrane region" description="Helical" evidence="6">
    <location>
        <begin position="320"/>
        <end position="339"/>
    </location>
</feature>
<accession>A0ABV7VIM2</accession>
<keyword evidence="5 6" id="KW-0472">Membrane</keyword>
<evidence type="ECO:0000256" key="3">
    <source>
        <dbReference type="ARBA" id="ARBA00022692"/>
    </source>
</evidence>
<sequence length="434" mass="47062">MTVQQRLRDAVLAAFVGAVLALPLLGFETVDTGGPLGINTRFHLVGYAAVIVFFGRLVFMGLLDWRRNHLTKGQQAEAATGERRDFLTRLGSKADKWLMPALIAFAVILPMMPFADRTVVDLGTVVLIYVMLGWGLNIVVGLAGLLDLGYVAFYAVGAYTYALLSQHFGLSFWACLPLAGLFAASFGVVLGFPVLRLRGDYLAIVTLGFGEIIRIILLNWTSVTQGSNGISGIQRPSFFGYPFTADPDDGVTAFHQLFGLEYSSLQRIIFLYYVILVLALVTNLFTMRIRRLPVGRAWEALREDEIACKALGINPTNTKLTAFAIGAMFGGFAGSFFATRQGFISPESFSFIESAVILAIVVLGGMGSQAGIVLAAAFLTLLPEVAREFSLYRMLAFGAAMVLIMIWRPQGLLSHREPTIRLPKPARPGGGGAS</sequence>
<keyword evidence="9" id="KW-1185">Reference proteome</keyword>
<feature type="transmembrane region" description="Helical" evidence="6">
    <location>
        <begin position="201"/>
        <end position="220"/>
    </location>
</feature>
<name>A0ABV7VIM2_9PROT</name>
<gene>
    <name evidence="8" type="primary">livM</name>
    <name evidence="8" type="ORF">ACFOOQ_17510</name>
</gene>
<keyword evidence="2" id="KW-1003">Cell membrane</keyword>
<reference evidence="9" key="1">
    <citation type="journal article" date="2019" name="Int. J. Syst. Evol. Microbiol.">
        <title>The Global Catalogue of Microorganisms (GCM) 10K type strain sequencing project: providing services to taxonomists for standard genome sequencing and annotation.</title>
        <authorList>
            <consortium name="The Broad Institute Genomics Platform"/>
            <consortium name="The Broad Institute Genome Sequencing Center for Infectious Disease"/>
            <person name="Wu L."/>
            <person name="Ma J."/>
        </authorList>
    </citation>
    <scope>NUCLEOTIDE SEQUENCE [LARGE SCALE GENOMIC DNA]</scope>
    <source>
        <strain evidence="9">KCTC 42182</strain>
    </source>
</reference>
<feature type="transmembrane region" description="Helical" evidence="6">
    <location>
        <begin position="270"/>
        <end position="289"/>
    </location>
</feature>
<feature type="transmembrane region" description="Helical" evidence="6">
    <location>
        <begin position="351"/>
        <end position="378"/>
    </location>
</feature>
<dbReference type="Proteomes" id="UP001595711">
    <property type="component" value="Unassembled WGS sequence"/>
</dbReference>
<proteinExistence type="predicted"/>
<evidence type="ECO:0000256" key="4">
    <source>
        <dbReference type="ARBA" id="ARBA00022989"/>
    </source>
</evidence>
<feature type="transmembrane region" description="Helical" evidence="6">
    <location>
        <begin position="42"/>
        <end position="63"/>
    </location>
</feature>
<comment type="caution">
    <text evidence="8">The sequence shown here is derived from an EMBL/GenBank/DDBJ whole genome shotgun (WGS) entry which is preliminary data.</text>
</comment>
<keyword evidence="4 6" id="KW-1133">Transmembrane helix</keyword>
<dbReference type="NCBIfam" id="NF008450">
    <property type="entry name" value="PRK11301.1"/>
    <property type="match status" value="1"/>
</dbReference>
<evidence type="ECO:0000313" key="9">
    <source>
        <dbReference type="Proteomes" id="UP001595711"/>
    </source>
</evidence>
<evidence type="ECO:0000256" key="1">
    <source>
        <dbReference type="ARBA" id="ARBA00004651"/>
    </source>
</evidence>
<organism evidence="8 9">
    <name type="scientific">Ferrovibrio xuzhouensis</name>
    <dbReference type="NCBI Taxonomy" id="1576914"/>
    <lineage>
        <taxon>Bacteria</taxon>
        <taxon>Pseudomonadati</taxon>
        <taxon>Pseudomonadota</taxon>
        <taxon>Alphaproteobacteria</taxon>
        <taxon>Rhodospirillales</taxon>
        <taxon>Rhodospirillaceae</taxon>
        <taxon>Ferrovibrio</taxon>
    </lineage>
</organism>
<dbReference type="PANTHER" id="PTHR30482:SF20">
    <property type="entry name" value="HIGH-AFFINITY BRANCHED-CHAIN AMINO ACID TRANSPORT SYSTEM PERMEASE PROTEIN LIVM"/>
    <property type="match status" value="1"/>
</dbReference>
<evidence type="ECO:0000256" key="5">
    <source>
        <dbReference type="ARBA" id="ARBA00023136"/>
    </source>
</evidence>
<feature type="domain" description="High-affinity branched-chain amino acid transport system permease LivHM N-terminal" evidence="7">
    <location>
        <begin position="5"/>
        <end position="108"/>
    </location>
</feature>
<protein>
    <submittedName>
        <fullName evidence="8">High-affinity branched-chain amino acid ABC transporter permease LivM</fullName>
    </submittedName>
</protein>
<feature type="transmembrane region" description="Helical" evidence="6">
    <location>
        <begin position="390"/>
        <end position="407"/>
    </location>
</feature>
<dbReference type="CDD" id="cd06581">
    <property type="entry name" value="TM_PBP1_LivM_like"/>
    <property type="match status" value="1"/>
</dbReference>
<dbReference type="InterPro" id="IPR021807">
    <property type="entry name" value="LivHM_N"/>
</dbReference>
<feature type="transmembrane region" description="Helical" evidence="6">
    <location>
        <begin position="97"/>
        <end position="115"/>
    </location>
</feature>
<evidence type="ECO:0000259" key="7">
    <source>
        <dbReference type="Pfam" id="PF11862"/>
    </source>
</evidence>
<keyword evidence="3 6" id="KW-0812">Transmembrane</keyword>
<comment type="subcellular location">
    <subcellularLocation>
        <location evidence="1">Cell membrane</location>
        <topology evidence="1">Multi-pass membrane protein</topology>
    </subcellularLocation>
</comment>